<protein>
    <submittedName>
        <fullName evidence="2">Uncharacterized protein LOC106521647 isoform X2</fullName>
    </submittedName>
</protein>
<gene>
    <name evidence="2" type="primary">LOC106521647</name>
</gene>
<evidence type="ECO:0000313" key="2">
    <source>
        <dbReference type="RefSeq" id="XP_074415852.1"/>
    </source>
</evidence>
<keyword evidence="1" id="KW-1185">Reference proteome</keyword>
<proteinExistence type="predicted"/>
<evidence type="ECO:0000313" key="1">
    <source>
        <dbReference type="Proteomes" id="UP000192220"/>
    </source>
</evidence>
<reference evidence="2" key="1">
    <citation type="submission" date="2025-08" db="UniProtKB">
        <authorList>
            <consortium name="RefSeq"/>
        </authorList>
    </citation>
    <scope>IDENTIFICATION</scope>
    <source>
        <strain evidence="2">Quisiro</strain>
        <tissue evidence="2">Liver</tissue>
    </source>
</reference>
<dbReference type="RefSeq" id="XP_074415852.1">
    <property type="nucleotide sequence ID" value="XM_074559751.1"/>
</dbReference>
<sequence length="296" mass="32937">MEQVYTQGTTTLRSHTAKPLPQYFLSIFNGRSITGICSEMDLTAKKIRKEKPGLLYDVQQLVLTIEDVLEEQRPDVDQQDPEPVHIKEEEEDDWSSLEAEHLNSTIPTEVNGFGFTSNPLKSEDDEDKPFPQLYVCQVEDGELLTRTSADPMKASTGGENCAEIEITWNPDDTDSCSSETSISEVDDEDEDEEADAQLSISSDSGSTSAGSDSGWMESRASASGVNTIINSVTFSDHREQFGTNQSPQRDVTGRSGRTSSTCFVIEEDVSRKTAKRPWCRKLKRKVPNFMGDHNYA</sequence>
<organism evidence="1 2">
    <name type="scientific">Austrofundulus limnaeus</name>
    <name type="common">Annual killifish</name>
    <dbReference type="NCBI Taxonomy" id="52670"/>
    <lineage>
        <taxon>Eukaryota</taxon>
        <taxon>Metazoa</taxon>
        <taxon>Chordata</taxon>
        <taxon>Craniata</taxon>
        <taxon>Vertebrata</taxon>
        <taxon>Euteleostomi</taxon>
        <taxon>Actinopterygii</taxon>
        <taxon>Neopterygii</taxon>
        <taxon>Teleostei</taxon>
        <taxon>Neoteleostei</taxon>
        <taxon>Acanthomorphata</taxon>
        <taxon>Ovalentaria</taxon>
        <taxon>Atherinomorphae</taxon>
        <taxon>Cyprinodontiformes</taxon>
        <taxon>Rivulidae</taxon>
        <taxon>Austrofundulus</taxon>
    </lineage>
</organism>
<accession>A0AC58RK94</accession>
<dbReference type="Proteomes" id="UP000192220">
    <property type="component" value="Unplaced"/>
</dbReference>
<name>A0AC58RK94_AUSLI</name>